<organism evidence="2 3">
    <name type="scientific">Amycolatopsis japonica</name>
    <dbReference type="NCBI Taxonomy" id="208439"/>
    <lineage>
        <taxon>Bacteria</taxon>
        <taxon>Bacillati</taxon>
        <taxon>Actinomycetota</taxon>
        <taxon>Actinomycetes</taxon>
        <taxon>Pseudonocardiales</taxon>
        <taxon>Pseudonocardiaceae</taxon>
        <taxon>Amycolatopsis</taxon>
        <taxon>Amycolatopsis japonica group</taxon>
    </lineage>
</organism>
<evidence type="ECO:0000313" key="2">
    <source>
        <dbReference type="EMBL" id="AIG73317.1"/>
    </source>
</evidence>
<sequence>MTLRPPTTRVLAPDQGLIILNCSRRKLVTAAPVEALDLYQGGCVPSAREHFAADPARRARIRILSGAHGLLRPETLISTYDHRLTTRAAAARLHERTVAAQLDTELADAPSLRHVLILVEPLYLHALQRVFDHSARFGQITIIPDPRAWCDGVPYLRDWGWA</sequence>
<name>A0A075UH41_9PSEU</name>
<proteinExistence type="predicted"/>
<protein>
    <recommendedName>
        <fullName evidence="1">DUF6884 domain-containing protein</fullName>
    </recommendedName>
</protein>
<dbReference type="Proteomes" id="UP000028492">
    <property type="component" value="Chromosome"/>
</dbReference>
<dbReference type="STRING" id="208439.AJAP_01935"/>
<dbReference type="AlphaFoldDB" id="A0A075UH41"/>
<dbReference type="RefSeq" id="WP_038507745.1">
    <property type="nucleotide sequence ID" value="NZ_CP008953.1"/>
</dbReference>
<gene>
    <name evidence="2" type="ORF">AJAP_01935</name>
</gene>
<reference evidence="2 3" key="1">
    <citation type="journal article" date="2014" name="J. Biotechnol.">
        <title>Complete genome sequence of the actinobacterium Amycolatopsis japonica MG417-CF17(T) (=DSM 44213T) producing (S,S)-N,N'-ethylenediaminedisuccinic acid.</title>
        <authorList>
            <person name="Stegmann E."/>
            <person name="Albersmeier A."/>
            <person name="Spohn M."/>
            <person name="Gert H."/>
            <person name="Weber T."/>
            <person name="Wohlleben W."/>
            <person name="Kalinowski J."/>
            <person name="Ruckert C."/>
        </authorList>
    </citation>
    <scope>NUCLEOTIDE SEQUENCE [LARGE SCALE GENOMIC DNA]</scope>
    <source>
        <strain evidence="3">MG417-CF17 (DSM 44213)</strain>
    </source>
</reference>
<dbReference type="InterPro" id="IPR049251">
    <property type="entry name" value="DUF6884"/>
</dbReference>
<keyword evidence="3" id="KW-1185">Reference proteome</keyword>
<dbReference type="HOGENOM" id="CLU_1739515_0_0_11"/>
<feature type="domain" description="DUF6884" evidence="1">
    <location>
        <begin position="19"/>
        <end position="130"/>
    </location>
</feature>
<dbReference type="Pfam" id="PF21818">
    <property type="entry name" value="DUF6884"/>
    <property type="match status" value="1"/>
</dbReference>
<accession>A0A075UH41</accession>
<dbReference type="KEGG" id="aja:AJAP_01935"/>
<evidence type="ECO:0000313" key="3">
    <source>
        <dbReference type="Proteomes" id="UP000028492"/>
    </source>
</evidence>
<dbReference type="EMBL" id="CP008953">
    <property type="protein sequence ID" value="AIG73317.1"/>
    <property type="molecule type" value="Genomic_DNA"/>
</dbReference>
<evidence type="ECO:0000259" key="1">
    <source>
        <dbReference type="Pfam" id="PF21818"/>
    </source>
</evidence>